<dbReference type="EMBL" id="CAMXCT020006490">
    <property type="protein sequence ID" value="CAL1168055.1"/>
    <property type="molecule type" value="Genomic_DNA"/>
</dbReference>
<reference evidence="2" key="2">
    <citation type="submission" date="2024-04" db="EMBL/GenBank/DDBJ databases">
        <authorList>
            <person name="Chen Y."/>
            <person name="Shah S."/>
            <person name="Dougan E. K."/>
            <person name="Thang M."/>
            <person name="Chan C."/>
        </authorList>
    </citation>
    <scope>NUCLEOTIDE SEQUENCE [LARGE SCALE GENOMIC DNA]</scope>
</reference>
<dbReference type="EMBL" id="CAMXCT010006490">
    <property type="protein sequence ID" value="CAI4014680.1"/>
    <property type="molecule type" value="Genomic_DNA"/>
</dbReference>
<reference evidence="1" key="1">
    <citation type="submission" date="2022-10" db="EMBL/GenBank/DDBJ databases">
        <authorList>
            <person name="Chen Y."/>
            <person name="Dougan E. K."/>
            <person name="Chan C."/>
            <person name="Rhodes N."/>
            <person name="Thang M."/>
        </authorList>
    </citation>
    <scope>NUCLEOTIDE SEQUENCE</scope>
</reference>
<dbReference type="Proteomes" id="UP001152797">
    <property type="component" value="Unassembled WGS sequence"/>
</dbReference>
<sequence>MEDPFDCSVVTLDLAGLDCECPSETKAEKLSRGDAWERCDDELIDGRKGKSSWWRPWRKDDRPEVSQVFEIHRDISHAETTYELPGDDCITPISLDGGRCETPVEALRSRFGHPSRPVPQGLHVPFGTAEIIAPGAIPSPINAAPEAIDVIAAQRVPSCGSCGPCGNGITKSFSLDPDGRPERRMEANMTLVSAFDE</sequence>
<keyword evidence="3" id="KW-1185">Reference proteome</keyword>
<dbReference type="EMBL" id="CAMXCT030006490">
    <property type="protein sequence ID" value="CAL4801992.1"/>
    <property type="molecule type" value="Genomic_DNA"/>
</dbReference>
<evidence type="ECO:0000313" key="1">
    <source>
        <dbReference type="EMBL" id="CAI4014680.1"/>
    </source>
</evidence>
<organism evidence="1">
    <name type="scientific">Cladocopium goreaui</name>
    <dbReference type="NCBI Taxonomy" id="2562237"/>
    <lineage>
        <taxon>Eukaryota</taxon>
        <taxon>Sar</taxon>
        <taxon>Alveolata</taxon>
        <taxon>Dinophyceae</taxon>
        <taxon>Suessiales</taxon>
        <taxon>Symbiodiniaceae</taxon>
        <taxon>Cladocopium</taxon>
    </lineage>
</organism>
<dbReference type="AlphaFoldDB" id="A0A9P1GI72"/>
<name>A0A9P1GI72_9DINO</name>
<accession>A0A9P1GI72</accession>
<protein>
    <submittedName>
        <fullName evidence="1">Uncharacterized protein</fullName>
    </submittedName>
</protein>
<evidence type="ECO:0000313" key="2">
    <source>
        <dbReference type="EMBL" id="CAL1168055.1"/>
    </source>
</evidence>
<comment type="caution">
    <text evidence="1">The sequence shown here is derived from an EMBL/GenBank/DDBJ whole genome shotgun (WGS) entry which is preliminary data.</text>
</comment>
<gene>
    <name evidence="1" type="ORF">C1SCF055_LOCUS39567</name>
</gene>
<dbReference type="OrthoDB" id="413864at2759"/>
<proteinExistence type="predicted"/>
<evidence type="ECO:0000313" key="3">
    <source>
        <dbReference type="Proteomes" id="UP001152797"/>
    </source>
</evidence>